<name>J3N8B0_ORYBR</name>
<dbReference type="Proteomes" id="UP000006038">
    <property type="component" value="Chromosome 11"/>
</dbReference>
<proteinExistence type="predicted"/>
<protein>
    <submittedName>
        <fullName evidence="1">Uncharacterized protein</fullName>
    </submittedName>
</protein>
<dbReference type="EnsemblPlants" id="OB11G20460.1">
    <property type="protein sequence ID" value="OB11G20460.1"/>
    <property type="gene ID" value="OB11G20460"/>
</dbReference>
<reference evidence="1" key="2">
    <citation type="submission" date="2013-04" db="UniProtKB">
        <authorList>
            <consortium name="EnsemblPlants"/>
        </authorList>
    </citation>
    <scope>IDENTIFICATION</scope>
</reference>
<organism evidence="1">
    <name type="scientific">Oryza brachyantha</name>
    <name type="common">malo sina</name>
    <dbReference type="NCBI Taxonomy" id="4533"/>
    <lineage>
        <taxon>Eukaryota</taxon>
        <taxon>Viridiplantae</taxon>
        <taxon>Streptophyta</taxon>
        <taxon>Embryophyta</taxon>
        <taxon>Tracheophyta</taxon>
        <taxon>Spermatophyta</taxon>
        <taxon>Magnoliopsida</taxon>
        <taxon>Liliopsida</taxon>
        <taxon>Poales</taxon>
        <taxon>Poaceae</taxon>
        <taxon>BOP clade</taxon>
        <taxon>Oryzoideae</taxon>
        <taxon>Oryzeae</taxon>
        <taxon>Oryzinae</taxon>
        <taxon>Oryza</taxon>
    </lineage>
</organism>
<keyword evidence="2" id="KW-1185">Reference proteome</keyword>
<dbReference type="AlphaFoldDB" id="J3N8B0"/>
<evidence type="ECO:0000313" key="1">
    <source>
        <dbReference type="EnsemblPlants" id="OB11G20460.1"/>
    </source>
</evidence>
<dbReference type="HOGENOM" id="CLU_2350106_0_0_1"/>
<sequence>MLSSWAAYAQTEVQASNNAIEINEDEQQQQQEGIEDMFVQSPLGDEMFDVDQNTLDAMLRDIEHKEYNERDYKKFTWRKPRFVDGKRSKKGGPTKVV</sequence>
<accession>J3N8B0</accession>
<dbReference type="Gramene" id="OB11G20460.1">
    <property type="protein sequence ID" value="OB11G20460.1"/>
    <property type="gene ID" value="OB11G20460"/>
</dbReference>
<evidence type="ECO:0000313" key="2">
    <source>
        <dbReference type="Proteomes" id="UP000006038"/>
    </source>
</evidence>
<reference evidence="1" key="1">
    <citation type="journal article" date="2013" name="Nat. Commun.">
        <title>Whole-genome sequencing of Oryza brachyantha reveals mechanisms underlying Oryza genome evolution.</title>
        <authorList>
            <person name="Chen J."/>
            <person name="Huang Q."/>
            <person name="Gao D."/>
            <person name="Wang J."/>
            <person name="Lang Y."/>
            <person name="Liu T."/>
            <person name="Li B."/>
            <person name="Bai Z."/>
            <person name="Luis Goicoechea J."/>
            <person name="Liang C."/>
            <person name="Chen C."/>
            <person name="Zhang W."/>
            <person name="Sun S."/>
            <person name="Liao Y."/>
            <person name="Zhang X."/>
            <person name="Yang L."/>
            <person name="Song C."/>
            <person name="Wang M."/>
            <person name="Shi J."/>
            <person name="Liu G."/>
            <person name="Liu J."/>
            <person name="Zhou H."/>
            <person name="Zhou W."/>
            <person name="Yu Q."/>
            <person name="An N."/>
            <person name="Chen Y."/>
            <person name="Cai Q."/>
            <person name="Wang B."/>
            <person name="Liu B."/>
            <person name="Min J."/>
            <person name="Huang Y."/>
            <person name="Wu H."/>
            <person name="Li Z."/>
            <person name="Zhang Y."/>
            <person name="Yin Y."/>
            <person name="Song W."/>
            <person name="Jiang J."/>
            <person name="Jackson S.A."/>
            <person name="Wing R.A."/>
            <person name="Wang J."/>
            <person name="Chen M."/>
        </authorList>
    </citation>
    <scope>NUCLEOTIDE SEQUENCE [LARGE SCALE GENOMIC DNA]</scope>
    <source>
        <strain evidence="1">cv. IRGC 101232</strain>
    </source>
</reference>